<dbReference type="RefSeq" id="WP_153536984.1">
    <property type="nucleotide sequence ID" value="NZ_WEGH01000003.1"/>
</dbReference>
<protein>
    <submittedName>
        <fullName evidence="1">Uncharacterized protein</fullName>
    </submittedName>
</protein>
<evidence type="ECO:0000313" key="2">
    <source>
        <dbReference type="Proteomes" id="UP000487268"/>
    </source>
</evidence>
<dbReference type="Proteomes" id="UP000487268">
    <property type="component" value="Unassembled WGS sequence"/>
</dbReference>
<dbReference type="EMBL" id="WEGH01000003">
    <property type="protein sequence ID" value="MQY07281.1"/>
    <property type="molecule type" value="Genomic_DNA"/>
</dbReference>
<name>A0A7K0C1E0_9ACTN</name>
<comment type="caution">
    <text evidence="1">The sequence shown here is derived from an EMBL/GenBank/DDBJ whole genome shotgun (WGS) entry which is preliminary data.</text>
</comment>
<organism evidence="1 2">
    <name type="scientific">Actinomadura macrotermitis</name>
    <dbReference type="NCBI Taxonomy" id="2585200"/>
    <lineage>
        <taxon>Bacteria</taxon>
        <taxon>Bacillati</taxon>
        <taxon>Actinomycetota</taxon>
        <taxon>Actinomycetes</taxon>
        <taxon>Streptosporangiales</taxon>
        <taxon>Thermomonosporaceae</taxon>
        <taxon>Actinomadura</taxon>
    </lineage>
</organism>
<proteinExistence type="predicted"/>
<gene>
    <name evidence="1" type="ORF">ACRB68_53810</name>
</gene>
<accession>A0A7K0C1E0</accession>
<evidence type="ECO:0000313" key="1">
    <source>
        <dbReference type="EMBL" id="MQY07281.1"/>
    </source>
</evidence>
<dbReference type="OrthoDB" id="9964138at2"/>
<dbReference type="AlphaFoldDB" id="A0A7K0C1E0"/>
<reference evidence="1 2" key="1">
    <citation type="submission" date="2019-10" db="EMBL/GenBank/DDBJ databases">
        <title>Actinomadura rubteroloni sp. nov. and Actinomadura macrotermitis sp. nov., isolated from the gut of fungus growing-termite Macrotermes natalensis.</title>
        <authorList>
            <person name="Benndorf R."/>
            <person name="Martin K."/>
            <person name="Kuefner M."/>
            <person name="De Beer W."/>
            <person name="Kaster A.-K."/>
            <person name="Vollmers J."/>
            <person name="Poulsen M."/>
            <person name="Beemelmanns C."/>
        </authorList>
    </citation>
    <scope>NUCLEOTIDE SEQUENCE [LARGE SCALE GENOMIC DNA]</scope>
    <source>
        <strain evidence="1 2">RB68</strain>
    </source>
</reference>
<keyword evidence="2" id="KW-1185">Reference proteome</keyword>
<sequence>MPRWGELHPFAAAAPAVPLAAALGTAAPASAEPRCEIRYRRNGSGNISSTAWVDASTCGRRSHIKVTCIGARHSRAVEGNVVTTGTTKAGCTAILEAVYMQYKVGGT</sequence>